<sequence>MSVVGVGYVNSGGSGIRQKLSHGGVPGPIATENQCAQPEDISPTPRSKELRQLFIQVLQENSPCDAILLSGGLDTSVIAEACTDQPNILNIKTGITVCCGETASDRPFSTEIARKLGVQHKLIEFDSPLELIRDQELLDFSVKTLKTFDPMELRNSIVIAKSMLLAKELGVKSLAAGDGADEIFAGYSFMHGMPEEKLLLYIKHMTETMTFCAKKFGDVLGIRIIQPYLDPRVIKFAKSCASRGELIQPVKIPDGDTGNTKEALHGKMVLRLAFPEATSCWRKKDPIEQGSGTTVLPELLKAEADESFETTQQDILEKYSIKIRDPEHLYYFKAFQRVFGDNLDNGLERNGSDPCIGCGFQLQDNKAMFCKVCGAWPARETDTK</sequence>
<comment type="caution">
    <text evidence="4">The sequence shown here is derived from an EMBL/GenBank/DDBJ whole genome shotgun (WGS) entry which is preliminary data.</text>
</comment>
<evidence type="ECO:0000256" key="2">
    <source>
        <dbReference type="ARBA" id="ARBA00022840"/>
    </source>
</evidence>
<dbReference type="InterPro" id="IPR050795">
    <property type="entry name" value="Asn_Synthetase"/>
</dbReference>
<dbReference type="GO" id="GO:0005524">
    <property type="term" value="F:ATP binding"/>
    <property type="evidence" value="ECO:0007669"/>
    <property type="project" value="UniProtKB-KW"/>
</dbReference>
<dbReference type="CDD" id="cd01991">
    <property type="entry name" value="Asn_synthase_B_C"/>
    <property type="match status" value="1"/>
</dbReference>
<gene>
    <name evidence="4" type="ORF">INT44_003617</name>
</gene>
<feature type="domain" description="Asparagine synthetase" evidence="3">
    <location>
        <begin position="67"/>
        <end position="194"/>
    </location>
</feature>
<evidence type="ECO:0000256" key="1">
    <source>
        <dbReference type="ARBA" id="ARBA00022741"/>
    </source>
</evidence>
<dbReference type="Gene3D" id="3.40.50.620">
    <property type="entry name" value="HUPs"/>
    <property type="match status" value="1"/>
</dbReference>
<evidence type="ECO:0000259" key="3">
    <source>
        <dbReference type="Pfam" id="PF00733"/>
    </source>
</evidence>
<dbReference type="AlphaFoldDB" id="A0A8H7PVH1"/>
<dbReference type="SUPFAM" id="SSF52402">
    <property type="entry name" value="Adenine nucleotide alpha hydrolases-like"/>
    <property type="match status" value="1"/>
</dbReference>
<dbReference type="Pfam" id="PF00733">
    <property type="entry name" value="Asn_synthase"/>
    <property type="match status" value="1"/>
</dbReference>
<accession>A0A8H7PVH1</accession>
<proteinExistence type="predicted"/>
<evidence type="ECO:0000313" key="5">
    <source>
        <dbReference type="Proteomes" id="UP000612746"/>
    </source>
</evidence>
<evidence type="ECO:0000313" key="4">
    <source>
        <dbReference type="EMBL" id="KAG2180613.1"/>
    </source>
</evidence>
<dbReference type="OrthoDB" id="409189at2759"/>
<protein>
    <recommendedName>
        <fullName evidence="3">Asparagine synthetase domain-containing protein</fullName>
    </recommendedName>
</protein>
<dbReference type="PANTHER" id="PTHR11772:SF46">
    <property type="entry name" value="ASPARAGINE SYNTHETASE DOMAIN-CONTAINING PROTEIN"/>
    <property type="match status" value="1"/>
</dbReference>
<keyword evidence="5" id="KW-1185">Reference proteome</keyword>
<dbReference type="GO" id="GO:0005829">
    <property type="term" value="C:cytosol"/>
    <property type="evidence" value="ECO:0007669"/>
    <property type="project" value="TreeGrafter"/>
</dbReference>
<name>A0A8H7PVH1_9FUNG</name>
<organism evidence="4 5">
    <name type="scientific">Umbelopsis vinacea</name>
    <dbReference type="NCBI Taxonomy" id="44442"/>
    <lineage>
        <taxon>Eukaryota</taxon>
        <taxon>Fungi</taxon>
        <taxon>Fungi incertae sedis</taxon>
        <taxon>Mucoromycota</taxon>
        <taxon>Mucoromycotina</taxon>
        <taxon>Umbelopsidomycetes</taxon>
        <taxon>Umbelopsidales</taxon>
        <taxon>Umbelopsidaceae</taxon>
        <taxon>Umbelopsis</taxon>
    </lineage>
</organism>
<dbReference type="PANTHER" id="PTHR11772">
    <property type="entry name" value="ASPARAGINE SYNTHETASE"/>
    <property type="match status" value="1"/>
</dbReference>
<dbReference type="EMBL" id="JAEPRA010000009">
    <property type="protein sequence ID" value="KAG2180613.1"/>
    <property type="molecule type" value="Genomic_DNA"/>
</dbReference>
<reference evidence="4" key="1">
    <citation type="submission" date="2020-12" db="EMBL/GenBank/DDBJ databases">
        <title>Metabolic potential, ecology and presence of endohyphal bacteria is reflected in genomic diversity of Mucoromycotina.</title>
        <authorList>
            <person name="Muszewska A."/>
            <person name="Okrasinska A."/>
            <person name="Steczkiewicz K."/>
            <person name="Drgas O."/>
            <person name="Orlowska M."/>
            <person name="Perlinska-Lenart U."/>
            <person name="Aleksandrzak-Piekarczyk T."/>
            <person name="Szatraj K."/>
            <person name="Zielenkiewicz U."/>
            <person name="Pilsyk S."/>
            <person name="Malc E."/>
            <person name="Mieczkowski P."/>
            <person name="Kruszewska J.S."/>
            <person name="Biernat P."/>
            <person name="Pawlowska J."/>
        </authorList>
    </citation>
    <scope>NUCLEOTIDE SEQUENCE</scope>
    <source>
        <strain evidence="4">WA0000051536</strain>
    </source>
</reference>
<dbReference type="InterPro" id="IPR014729">
    <property type="entry name" value="Rossmann-like_a/b/a_fold"/>
</dbReference>
<dbReference type="InterPro" id="IPR001962">
    <property type="entry name" value="Asn_synthase"/>
</dbReference>
<dbReference type="GO" id="GO:0006529">
    <property type="term" value="P:asparagine biosynthetic process"/>
    <property type="evidence" value="ECO:0007669"/>
    <property type="project" value="InterPro"/>
</dbReference>
<keyword evidence="2" id="KW-0067">ATP-binding</keyword>
<dbReference type="GO" id="GO:0004066">
    <property type="term" value="F:asparagine synthase (glutamine-hydrolyzing) activity"/>
    <property type="evidence" value="ECO:0007669"/>
    <property type="project" value="InterPro"/>
</dbReference>
<keyword evidence="1" id="KW-0547">Nucleotide-binding</keyword>
<dbReference type="Proteomes" id="UP000612746">
    <property type="component" value="Unassembled WGS sequence"/>
</dbReference>